<evidence type="ECO:0000256" key="1">
    <source>
        <dbReference type="ARBA" id="ARBA00022723"/>
    </source>
</evidence>
<dbReference type="Proteomes" id="UP000199423">
    <property type="component" value="Unassembled WGS sequence"/>
</dbReference>
<keyword evidence="2" id="KW-0560">Oxidoreductase</keyword>
<evidence type="ECO:0000313" key="6">
    <source>
        <dbReference type="Proteomes" id="UP000199423"/>
    </source>
</evidence>
<evidence type="ECO:0000256" key="2">
    <source>
        <dbReference type="ARBA" id="ARBA00023002"/>
    </source>
</evidence>
<name>A0A1I7MVC9_9HYPH</name>
<feature type="domain" description="Plastocyanin-like" evidence="3">
    <location>
        <begin position="399"/>
        <end position="491"/>
    </location>
</feature>
<dbReference type="GO" id="GO:0030288">
    <property type="term" value="C:outer membrane-bounded periplasmic space"/>
    <property type="evidence" value="ECO:0007669"/>
    <property type="project" value="TreeGrafter"/>
</dbReference>
<dbReference type="OrthoDB" id="9757546at2"/>
<organism evidence="5 6">
    <name type="scientific">Hyphomicrobium facile</name>
    <dbReference type="NCBI Taxonomy" id="51670"/>
    <lineage>
        <taxon>Bacteria</taxon>
        <taxon>Pseudomonadati</taxon>
        <taxon>Pseudomonadota</taxon>
        <taxon>Alphaproteobacteria</taxon>
        <taxon>Hyphomicrobiales</taxon>
        <taxon>Hyphomicrobiaceae</taxon>
        <taxon>Hyphomicrobium</taxon>
    </lineage>
</organism>
<dbReference type="PANTHER" id="PTHR11709">
    <property type="entry name" value="MULTI-COPPER OXIDASE"/>
    <property type="match status" value="1"/>
</dbReference>
<keyword evidence="5" id="KW-0167">Capsid protein</keyword>
<dbReference type="GO" id="GO:0016491">
    <property type="term" value="F:oxidoreductase activity"/>
    <property type="evidence" value="ECO:0007669"/>
    <property type="project" value="UniProtKB-KW"/>
</dbReference>
<sequence>MVTRRDLIAGAAAFSASAATGFLGVARTVEAKSKAKAAGTPEVIAQPIANGVKAATFDLAERPTALPCFDGKTLPLWTFEEGTTFPIVRLKLGERFDTVFKNNLPVAGEVATIHWHGLRIPNDQDGVPYMTQQPIPPGAEGRYSFVPPDTGSFFFHTHCNSTEHFGRGLAGVLIVEGDEITPPDAEYVLLMKDWRIGPDGAFLPFTTDEGAARSGTAGTVRSVNGERSPVITVPSSADVRIRFYNLDPTRVSEIGFENAEAAIIAVDGNGVPPMPLESWRLGSAMRLDVLLRTAPRGKSVKLFDYFSKEPFVLAEFKSEGPAKRKGKFKATPLKVMPFAKLDEANAERIPIEFSATPTGAALADSVANSGIEIGPLCLSKHTFWAINKQAWPGHEHKDLGPPLAVLKAGNSYIFELKNTTPRAHPIHIHGHTFEVLNSSVRRIPRVRCDTVLLLPNERIEVGFVAGDPGKWMFHCHILEHQEAGMMGYFEVV</sequence>
<dbReference type="InterPro" id="IPR008972">
    <property type="entry name" value="Cupredoxin"/>
</dbReference>
<dbReference type="InterPro" id="IPR011707">
    <property type="entry name" value="Cu-oxidase-like_N"/>
</dbReference>
<reference evidence="6" key="1">
    <citation type="submission" date="2016-10" db="EMBL/GenBank/DDBJ databases">
        <authorList>
            <person name="Varghese N."/>
            <person name="Submissions S."/>
        </authorList>
    </citation>
    <scope>NUCLEOTIDE SEQUENCE [LARGE SCALE GENOMIC DNA]</scope>
    <source>
        <strain evidence="6">DSM 1565</strain>
    </source>
</reference>
<dbReference type="InterPro" id="IPR033138">
    <property type="entry name" value="Cu_oxidase_CS"/>
</dbReference>
<dbReference type="EMBL" id="FPCH01000001">
    <property type="protein sequence ID" value="SFV26348.1"/>
    <property type="molecule type" value="Genomic_DNA"/>
</dbReference>
<dbReference type="Pfam" id="PF07731">
    <property type="entry name" value="Cu-oxidase_2"/>
    <property type="match status" value="1"/>
</dbReference>
<dbReference type="PANTHER" id="PTHR11709:SF2">
    <property type="entry name" value="MULTICOPPER OXIDASE LPR1"/>
    <property type="match status" value="1"/>
</dbReference>
<dbReference type="InterPro" id="IPR045087">
    <property type="entry name" value="Cu-oxidase_fam"/>
</dbReference>
<dbReference type="SUPFAM" id="SSF49503">
    <property type="entry name" value="Cupredoxins"/>
    <property type="match status" value="3"/>
</dbReference>
<dbReference type="RefSeq" id="WP_092863561.1">
    <property type="nucleotide sequence ID" value="NZ_FPCH01000001.1"/>
</dbReference>
<dbReference type="PROSITE" id="PS00080">
    <property type="entry name" value="MULTICOPPER_OXIDASE2"/>
    <property type="match status" value="1"/>
</dbReference>
<dbReference type="STRING" id="51670.SAMN04488557_0435"/>
<protein>
    <submittedName>
        <fullName evidence="5">Multicopper oxidase with three cupredoxin domains (Includes cell division protein FtsP and spore coat protein CotA)</fullName>
    </submittedName>
</protein>
<accession>A0A1I7MVC9</accession>
<keyword evidence="1" id="KW-0479">Metal-binding</keyword>
<dbReference type="InterPro" id="IPR002355">
    <property type="entry name" value="Cu_oxidase_Cu_BS"/>
</dbReference>
<dbReference type="PROSITE" id="PS51318">
    <property type="entry name" value="TAT"/>
    <property type="match status" value="1"/>
</dbReference>
<keyword evidence="5" id="KW-0132">Cell division</keyword>
<keyword evidence="5" id="KW-0131">Cell cycle</keyword>
<dbReference type="PROSITE" id="PS00079">
    <property type="entry name" value="MULTICOPPER_OXIDASE1"/>
    <property type="match status" value="1"/>
</dbReference>
<dbReference type="InterPro" id="IPR011706">
    <property type="entry name" value="Cu-oxidase_C"/>
</dbReference>
<keyword evidence="6" id="KW-1185">Reference proteome</keyword>
<dbReference type="GO" id="GO:0005507">
    <property type="term" value="F:copper ion binding"/>
    <property type="evidence" value="ECO:0007669"/>
    <property type="project" value="InterPro"/>
</dbReference>
<proteinExistence type="predicted"/>
<dbReference type="Pfam" id="PF07732">
    <property type="entry name" value="Cu-oxidase_3"/>
    <property type="match status" value="1"/>
</dbReference>
<feature type="domain" description="Plastocyanin-like" evidence="4">
    <location>
        <begin position="71"/>
        <end position="178"/>
    </location>
</feature>
<evidence type="ECO:0000259" key="3">
    <source>
        <dbReference type="Pfam" id="PF07731"/>
    </source>
</evidence>
<dbReference type="InterPro" id="IPR006311">
    <property type="entry name" value="TAT_signal"/>
</dbReference>
<gene>
    <name evidence="5" type="ORF">SAMN04488557_0435</name>
</gene>
<evidence type="ECO:0000313" key="5">
    <source>
        <dbReference type="EMBL" id="SFV26348.1"/>
    </source>
</evidence>
<evidence type="ECO:0000259" key="4">
    <source>
        <dbReference type="Pfam" id="PF07732"/>
    </source>
</evidence>
<dbReference type="AlphaFoldDB" id="A0A1I7MVC9"/>
<dbReference type="GO" id="GO:0051301">
    <property type="term" value="P:cell division"/>
    <property type="evidence" value="ECO:0007669"/>
    <property type="project" value="UniProtKB-KW"/>
</dbReference>
<keyword evidence="5" id="KW-0946">Virion</keyword>
<dbReference type="CDD" id="cd13906">
    <property type="entry name" value="CuRO_3_CumA_like"/>
    <property type="match status" value="1"/>
</dbReference>
<dbReference type="Gene3D" id="2.60.40.420">
    <property type="entry name" value="Cupredoxins - blue copper proteins"/>
    <property type="match status" value="3"/>
</dbReference>